<reference evidence="3" key="1">
    <citation type="journal article" date="2019" name="Int. J. Syst. Evol. Microbiol.">
        <title>The Global Catalogue of Microorganisms (GCM) 10K type strain sequencing project: providing services to taxonomists for standard genome sequencing and annotation.</title>
        <authorList>
            <consortium name="The Broad Institute Genomics Platform"/>
            <consortium name="The Broad Institute Genome Sequencing Center for Infectious Disease"/>
            <person name="Wu L."/>
            <person name="Ma J."/>
        </authorList>
    </citation>
    <scope>NUCLEOTIDE SEQUENCE [LARGE SCALE GENOMIC DNA]</scope>
    <source>
        <strain evidence="3">JCM 16902</strain>
    </source>
</reference>
<protein>
    <recommendedName>
        <fullName evidence="4">PknH-like extracellular domain-containing protein</fullName>
    </recommendedName>
</protein>
<dbReference type="Proteomes" id="UP001501074">
    <property type="component" value="Unassembled WGS sequence"/>
</dbReference>
<gene>
    <name evidence="2" type="ORF">GCM10022223_24930</name>
</gene>
<evidence type="ECO:0000256" key="1">
    <source>
        <dbReference type="SAM" id="Phobius"/>
    </source>
</evidence>
<evidence type="ECO:0000313" key="2">
    <source>
        <dbReference type="EMBL" id="GAA3607939.1"/>
    </source>
</evidence>
<name>A0ABP6ZHK8_9ACTN</name>
<accession>A0ABP6ZHK8</accession>
<evidence type="ECO:0000313" key="3">
    <source>
        <dbReference type="Proteomes" id="UP001501074"/>
    </source>
</evidence>
<comment type="caution">
    <text evidence="2">The sequence shown here is derived from an EMBL/GenBank/DDBJ whole genome shotgun (WGS) entry which is preliminary data.</text>
</comment>
<feature type="transmembrane region" description="Helical" evidence="1">
    <location>
        <begin position="48"/>
        <end position="68"/>
    </location>
</feature>
<keyword evidence="1" id="KW-1133">Transmembrane helix</keyword>
<organism evidence="2 3">
    <name type="scientific">Kineosporia mesophila</name>
    <dbReference type="NCBI Taxonomy" id="566012"/>
    <lineage>
        <taxon>Bacteria</taxon>
        <taxon>Bacillati</taxon>
        <taxon>Actinomycetota</taxon>
        <taxon>Actinomycetes</taxon>
        <taxon>Kineosporiales</taxon>
        <taxon>Kineosporiaceae</taxon>
        <taxon>Kineosporia</taxon>
    </lineage>
</organism>
<dbReference type="EMBL" id="BAAAZO010000003">
    <property type="protein sequence ID" value="GAA3607939.1"/>
    <property type="molecule type" value="Genomic_DNA"/>
</dbReference>
<keyword evidence="1" id="KW-0472">Membrane</keyword>
<dbReference type="RefSeq" id="WP_231483757.1">
    <property type="nucleotide sequence ID" value="NZ_BAAAZO010000003.1"/>
</dbReference>
<evidence type="ECO:0008006" key="4">
    <source>
        <dbReference type="Google" id="ProtNLM"/>
    </source>
</evidence>
<sequence length="262" mass="26646">MTEQGADDELAARLDVALHERLDGTTVNVAALAAGSRRRARLVRTQRTAALAGVLAVVVAVPVGWQLATAQRPTAVQGAALMPQQEHAEVVPDSVGFTGSDLPSGAQLSGAAAGASSGSVDPELVAGLNCAGPSGAAATAPGATDNAQQREWRWTAGNTDVSLTVTRWASVDAAADALTTLANDTGNCTWNNPVEVLNHEVPGSQQTWAAAATADGQSVVRTVVRVDELVAGIQVTGDDLEDTTELAGSLAAAEAGKLQKVR</sequence>
<keyword evidence="3" id="KW-1185">Reference proteome</keyword>
<keyword evidence="1" id="KW-0812">Transmembrane</keyword>
<proteinExistence type="predicted"/>